<evidence type="ECO:0000256" key="6">
    <source>
        <dbReference type="ARBA" id="ARBA00022737"/>
    </source>
</evidence>
<dbReference type="GO" id="GO:0006897">
    <property type="term" value="P:endocytosis"/>
    <property type="evidence" value="ECO:0007669"/>
    <property type="project" value="UniProtKB-KW"/>
</dbReference>
<comment type="function">
    <text evidence="1">Involved in endocytosis.</text>
</comment>
<dbReference type="PANTHER" id="PTHR12847">
    <property type="entry name" value="ATP-BINDING CASSETTE ABC TRANSPORTER-RELATED"/>
    <property type="match status" value="1"/>
</dbReference>
<dbReference type="Gene3D" id="2.30.29.30">
    <property type="entry name" value="Pleckstrin-homology domain (PH domain)/Phosphotyrosine-binding domain (PTB)"/>
    <property type="match status" value="1"/>
</dbReference>
<evidence type="ECO:0000256" key="3">
    <source>
        <dbReference type="ARBA" id="ARBA00007736"/>
    </source>
</evidence>
<dbReference type="OrthoDB" id="10265489at2759"/>
<sequence length="253" mass="26875">MEEAEYESVLCVKPDVHVYRIPPRATNRGYRAAEWQLDQPSWSGRLRITAKGQVAYIKLEDRTSGELFAQAPVDQFPGTAVESVTDSSRYFVIRIEDGNGRRAFIGIGFGDRGDAFDFNVALQDHFKSLWKPLPCSLPQDRSMKKKDGAAGTPRARPTSTGGLSLLPPPPGAKTAALAPLSGEHLSVGGSVVQPAVSPSSGQCARVMAPQLGLLFPLAAGPAAFPPSPTLVTLSARCEELEGGCHKAGPAHTG</sequence>
<accession>A0A6P3JBP0</accession>
<dbReference type="Pfam" id="PF07933">
    <property type="entry name" value="DUF1681"/>
    <property type="match status" value="1"/>
</dbReference>
<keyword evidence="4" id="KW-0813">Transport</keyword>
<evidence type="ECO:0000313" key="10">
    <source>
        <dbReference type="Proteomes" id="UP000515208"/>
    </source>
</evidence>
<dbReference type="InterPro" id="IPR011993">
    <property type="entry name" value="PH-like_dom_sf"/>
</dbReference>
<evidence type="ECO:0000256" key="7">
    <source>
        <dbReference type="ARBA" id="ARBA00022927"/>
    </source>
</evidence>
<dbReference type="GeneID" id="105004774"/>
<dbReference type="GO" id="GO:0030125">
    <property type="term" value="C:clathrin vesicle coat"/>
    <property type="evidence" value="ECO:0007669"/>
    <property type="project" value="TreeGrafter"/>
</dbReference>
<dbReference type="Proteomes" id="UP000515208">
    <property type="component" value="Unplaced"/>
</dbReference>
<dbReference type="AlphaFoldDB" id="A0A6P3JBP0"/>
<gene>
    <name evidence="11" type="primary">NECAP2</name>
</gene>
<dbReference type="KEGG" id="bbis:105004774"/>
<dbReference type="InterPro" id="IPR012466">
    <property type="entry name" value="NECAP_PHear"/>
</dbReference>
<dbReference type="SUPFAM" id="SSF50729">
    <property type="entry name" value="PH domain-like"/>
    <property type="match status" value="1"/>
</dbReference>
<keyword evidence="5" id="KW-0254">Endocytosis</keyword>
<dbReference type="RefSeq" id="XP_010860810.1">
    <property type="nucleotide sequence ID" value="XM_010862508.1"/>
</dbReference>
<evidence type="ECO:0000313" key="11">
    <source>
        <dbReference type="RefSeq" id="XP_010860810.1"/>
    </source>
</evidence>
<comment type="subcellular location">
    <subcellularLocation>
        <location evidence="2">Cytoplasmic vesicle</location>
        <location evidence="2">Clathrin-coated vesicle membrane</location>
    </subcellularLocation>
</comment>
<protein>
    <submittedName>
        <fullName evidence="11">Adaptin ear-binding coat-associated protein 2</fullName>
    </submittedName>
</protein>
<keyword evidence="6" id="KW-0677">Repeat</keyword>
<dbReference type="GO" id="GO:0015031">
    <property type="term" value="P:protein transport"/>
    <property type="evidence" value="ECO:0007669"/>
    <property type="project" value="UniProtKB-KW"/>
</dbReference>
<evidence type="ECO:0000256" key="4">
    <source>
        <dbReference type="ARBA" id="ARBA00022448"/>
    </source>
</evidence>
<name>A0A6P3JBP0_BISBB</name>
<evidence type="ECO:0000259" key="9">
    <source>
        <dbReference type="Pfam" id="PF07933"/>
    </source>
</evidence>
<feature type="domain" description="NECAP PHear" evidence="9">
    <location>
        <begin position="6"/>
        <end position="130"/>
    </location>
</feature>
<feature type="region of interest" description="Disordered" evidence="8">
    <location>
        <begin position="140"/>
        <end position="173"/>
    </location>
</feature>
<dbReference type="FunFam" id="2.30.29.30:FF:000064">
    <property type="entry name" value="Adaptin ear-binding coat-associated protein 1"/>
    <property type="match status" value="1"/>
</dbReference>
<keyword evidence="10" id="KW-1185">Reference proteome</keyword>
<comment type="similarity">
    <text evidence="3">Belongs to the NECAP family.</text>
</comment>
<organism evidence="10 11">
    <name type="scientific">Bison bison bison</name>
    <name type="common">North American plains bison</name>
    <dbReference type="NCBI Taxonomy" id="43346"/>
    <lineage>
        <taxon>Eukaryota</taxon>
        <taxon>Metazoa</taxon>
        <taxon>Chordata</taxon>
        <taxon>Craniata</taxon>
        <taxon>Vertebrata</taxon>
        <taxon>Euteleostomi</taxon>
        <taxon>Mammalia</taxon>
        <taxon>Eutheria</taxon>
        <taxon>Laurasiatheria</taxon>
        <taxon>Artiodactyla</taxon>
        <taxon>Ruminantia</taxon>
        <taxon>Pecora</taxon>
        <taxon>Bovidae</taxon>
        <taxon>Bovinae</taxon>
        <taxon>Bison</taxon>
    </lineage>
</organism>
<keyword evidence="7" id="KW-0653">Protein transport</keyword>
<evidence type="ECO:0000256" key="5">
    <source>
        <dbReference type="ARBA" id="ARBA00022583"/>
    </source>
</evidence>
<evidence type="ECO:0000256" key="2">
    <source>
        <dbReference type="ARBA" id="ARBA00004640"/>
    </source>
</evidence>
<dbReference type="PANTHER" id="PTHR12847:SF16">
    <property type="entry name" value="ADAPTIN EAR-BINDING COAT-ASSOCIATED PROTEIN 2"/>
    <property type="match status" value="1"/>
</dbReference>
<reference evidence="11" key="1">
    <citation type="submission" date="2025-08" db="UniProtKB">
        <authorList>
            <consortium name="RefSeq"/>
        </authorList>
    </citation>
    <scope>IDENTIFICATION</scope>
    <source>
        <tissue evidence="11">Blood</tissue>
    </source>
</reference>
<dbReference type="CTD" id="55707"/>
<dbReference type="CDD" id="cd13228">
    <property type="entry name" value="PHear_NECAP"/>
    <property type="match status" value="1"/>
</dbReference>
<evidence type="ECO:0000256" key="8">
    <source>
        <dbReference type="SAM" id="MobiDB-lite"/>
    </source>
</evidence>
<proteinExistence type="inferred from homology"/>
<evidence type="ECO:0000256" key="1">
    <source>
        <dbReference type="ARBA" id="ARBA00002550"/>
    </source>
</evidence>